<gene>
    <name evidence="2" type="ORF">UV68_C0011G0015</name>
</gene>
<organism evidence="2 3">
    <name type="scientific">Candidatus Collierbacteria bacterium GW2011_GWC2_43_12</name>
    <dbReference type="NCBI Taxonomy" id="1618390"/>
    <lineage>
        <taxon>Bacteria</taxon>
        <taxon>Candidatus Collieribacteriota</taxon>
    </lineage>
</organism>
<dbReference type="SUPFAM" id="SSF53300">
    <property type="entry name" value="vWA-like"/>
    <property type="match status" value="1"/>
</dbReference>
<name>A0A0G1D9W5_9BACT</name>
<evidence type="ECO:0000256" key="1">
    <source>
        <dbReference type="SAM" id="SignalP"/>
    </source>
</evidence>
<accession>A0A0G1D9W5</accession>
<dbReference type="AlphaFoldDB" id="A0A0G1D9W5"/>
<protein>
    <recommendedName>
        <fullName evidence="4">VWFA domain-containing protein</fullName>
    </recommendedName>
</protein>
<dbReference type="EMBL" id="LCFK01000011">
    <property type="protein sequence ID" value="KKS94484.1"/>
    <property type="molecule type" value="Genomic_DNA"/>
</dbReference>
<dbReference type="SUPFAM" id="SSF53850">
    <property type="entry name" value="Periplasmic binding protein-like II"/>
    <property type="match status" value="1"/>
</dbReference>
<keyword evidence="1" id="KW-0732">Signal</keyword>
<sequence length="589" mass="64181">MRRGLIVLIVMVLLGVACGTPAQGGPVAESPEVTCANADLTVVVGSNGQRILEDQPDGTKGLLSLFKEKTGLTVCAYPMEASEAVELKASLLSKAPADFLSGQPMAFMFDSNLFADGLNEQAFVGNSVVGVWLKESSVNRLGLQKGTPLSMAQYANLMETGQLKIVTAPAYVSTPALMMFFQTLSSFYGPYNQLSIDQVQNQEAIDYGKRIYDHYVRSETSSSAAIDMVLNDTQGLFDGVVGYESSFLGKGGINAGRGEPFVFFYFDPSVISTVTLGRLQLEGTTYLEAYKLFSQFVSSEEGQIYISGTGVRPQKDVVDLSTDLYKPEWGLTLSPAVTYAAPPTYSVASLAMDIYRDYYKRAKVVKVLIDVSPSTFQLPQMTVVVDTPEGPKEETVWRIQAMDMALQKITSPDWLSANKLTPGQNDVFEYYFFSTETSQLVTSSTGSNTTVARDRLHYFMGPSTGNWDSNRFGMTTINELNGFMSGGTAIFDASGIMLSSIESDFDPQKDYYIVILTDGEDTSSTIRGSDFYDQWNAFAGKTNVTVIGIAFGTEGASIDAEFTARFGGHTYHGNNDAELIEAFEQIIGR</sequence>
<dbReference type="Proteomes" id="UP000033980">
    <property type="component" value="Unassembled WGS sequence"/>
</dbReference>
<evidence type="ECO:0000313" key="3">
    <source>
        <dbReference type="Proteomes" id="UP000033980"/>
    </source>
</evidence>
<comment type="caution">
    <text evidence="2">The sequence shown here is derived from an EMBL/GenBank/DDBJ whole genome shotgun (WGS) entry which is preliminary data.</text>
</comment>
<feature type="signal peptide" evidence="1">
    <location>
        <begin position="1"/>
        <end position="22"/>
    </location>
</feature>
<evidence type="ECO:0000313" key="2">
    <source>
        <dbReference type="EMBL" id="KKS94484.1"/>
    </source>
</evidence>
<proteinExistence type="predicted"/>
<feature type="chain" id="PRO_5002536455" description="VWFA domain-containing protein" evidence="1">
    <location>
        <begin position="23"/>
        <end position="589"/>
    </location>
</feature>
<dbReference type="PROSITE" id="PS51257">
    <property type="entry name" value="PROKAR_LIPOPROTEIN"/>
    <property type="match status" value="1"/>
</dbReference>
<dbReference type="Gene3D" id="3.40.50.410">
    <property type="entry name" value="von Willebrand factor, type A domain"/>
    <property type="match status" value="1"/>
</dbReference>
<evidence type="ECO:0008006" key="4">
    <source>
        <dbReference type="Google" id="ProtNLM"/>
    </source>
</evidence>
<reference evidence="2 3" key="1">
    <citation type="journal article" date="2015" name="Nature">
        <title>rRNA introns, odd ribosomes, and small enigmatic genomes across a large radiation of phyla.</title>
        <authorList>
            <person name="Brown C.T."/>
            <person name="Hug L.A."/>
            <person name="Thomas B.C."/>
            <person name="Sharon I."/>
            <person name="Castelle C.J."/>
            <person name="Singh A."/>
            <person name="Wilkins M.J."/>
            <person name="Williams K.H."/>
            <person name="Banfield J.F."/>
        </authorList>
    </citation>
    <scope>NUCLEOTIDE SEQUENCE [LARGE SCALE GENOMIC DNA]</scope>
</reference>
<dbReference type="InterPro" id="IPR036465">
    <property type="entry name" value="vWFA_dom_sf"/>
</dbReference>